<proteinExistence type="predicted"/>
<comment type="caution">
    <text evidence="2">The sequence shown here is derived from an EMBL/GenBank/DDBJ whole genome shotgun (WGS) entry which is preliminary data.</text>
</comment>
<gene>
    <name evidence="2" type="ORF">JI741_25370</name>
</gene>
<protein>
    <submittedName>
        <fullName evidence="2">Uncharacterized protein</fullName>
    </submittedName>
</protein>
<keyword evidence="1" id="KW-0472">Membrane</keyword>
<feature type="transmembrane region" description="Helical" evidence="1">
    <location>
        <begin position="6"/>
        <end position="22"/>
    </location>
</feature>
<dbReference type="Proteomes" id="UP000613030">
    <property type="component" value="Unassembled WGS sequence"/>
</dbReference>
<organism evidence="2 3">
    <name type="scientific">Chryseolinea lacunae</name>
    <dbReference type="NCBI Taxonomy" id="2801331"/>
    <lineage>
        <taxon>Bacteria</taxon>
        <taxon>Pseudomonadati</taxon>
        <taxon>Bacteroidota</taxon>
        <taxon>Cytophagia</taxon>
        <taxon>Cytophagales</taxon>
        <taxon>Fulvivirgaceae</taxon>
        <taxon>Chryseolinea</taxon>
    </lineage>
</organism>
<dbReference type="RefSeq" id="WP_202014288.1">
    <property type="nucleotide sequence ID" value="NZ_JAERRB010000011.1"/>
</dbReference>
<name>A0ABS1KZ30_9BACT</name>
<keyword evidence="1" id="KW-0812">Transmembrane</keyword>
<accession>A0ABS1KZ30</accession>
<keyword evidence="1" id="KW-1133">Transmembrane helix</keyword>
<evidence type="ECO:0000313" key="3">
    <source>
        <dbReference type="Proteomes" id="UP000613030"/>
    </source>
</evidence>
<keyword evidence="3" id="KW-1185">Reference proteome</keyword>
<evidence type="ECO:0000256" key="1">
    <source>
        <dbReference type="SAM" id="Phobius"/>
    </source>
</evidence>
<evidence type="ECO:0000313" key="2">
    <source>
        <dbReference type="EMBL" id="MBL0744590.1"/>
    </source>
</evidence>
<reference evidence="2 3" key="1">
    <citation type="submission" date="2021-01" db="EMBL/GenBank/DDBJ databases">
        <title>Chryseolinea sp. Jin1 Genome sequencing and assembly.</title>
        <authorList>
            <person name="Kim I."/>
        </authorList>
    </citation>
    <scope>NUCLEOTIDE SEQUENCE [LARGE SCALE GENOMIC DNA]</scope>
    <source>
        <strain evidence="2 3">Jin1</strain>
    </source>
</reference>
<dbReference type="EMBL" id="JAERRB010000011">
    <property type="protein sequence ID" value="MBL0744590.1"/>
    <property type="molecule type" value="Genomic_DNA"/>
</dbReference>
<sequence>MGKAVVLVVGAGLAGGIIWYLYKKNQTPAVQNTATTPAGPAATAPGTPAVNSSGVVPVKQTLWKDPDGHIFEMTATENKYGKLVKVDGKDSVYVSELKQGPDGYISIIGIHSGLRMSFEKPGPYRFKGDWQKGGLLSGLHGLGAGAYLLS</sequence>